<dbReference type="InterPro" id="IPR004046">
    <property type="entry name" value="GST_C"/>
</dbReference>
<dbReference type="GO" id="GO:0006749">
    <property type="term" value="P:glutathione metabolic process"/>
    <property type="evidence" value="ECO:0007669"/>
    <property type="project" value="TreeGrafter"/>
</dbReference>
<dbReference type="AlphaFoldDB" id="A0A8H7C5L1"/>
<dbReference type="Proteomes" id="UP000629468">
    <property type="component" value="Unassembled WGS sequence"/>
</dbReference>
<feature type="domain" description="GST N-terminal" evidence="5">
    <location>
        <begin position="1"/>
        <end position="82"/>
    </location>
</feature>
<dbReference type="InterPro" id="IPR034347">
    <property type="entry name" value="GST_Phi_C"/>
</dbReference>
<dbReference type="Pfam" id="PF00043">
    <property type="entry name" value="GST_C"/>
    <property type="match status" value="1"/>
</dbReference>
<name>A0A8H7C5L1_AGABI</name>
<dbReference type="FunFam" id="3.40.30.10:FF:000016">
    <property type="entry name" value="Glutathione S-transferase F2"/>
    <property type="match status" value="1"/>
</dbReference>
<dbReference type="InterPro" id="IPR036249">
    <property type="entry name" value="Thioredoxin-like_sf"/>
</dbReference>
<evidence type="ECO:0000313" key="8">
    <source>
        <dbReference type="Proteomes" id="UP000629468"/>
    </source>
</evidence>
<dbReference type="Gene3D" id="1.20.1050.10">
    <property type="match status" value="1"/>
</dbReference>
<keyword evidence="3" id="KW-0808">Transferase</keyword>
<dbReference type="PROSITE" id="PS50405">
    <property type="entry name" value="GST_CTER"/>
    <property type="match status" value="1"/>
</dbReference>
<protein>
    <recommendedName>
        <fullName evidence="2">glutathione transferase</fullName>
        <ecNumber evidence="2">2.5.1.18</ecNumber>
    </recommendedName>
</protein>
<dbReference type="InterPro" id="IPR010987">
    <property type="entry name" value="Glutathione-S-Trfase_C-like"/>
</dbReference>
<evidence type="ECO:0000313" key="7">
    <source>
        <dbReference type="EMBL" id="KAF7762470.1"/>
    </source>
</evidence>
<evidence type="ECO:0000256" key="3">
    <source>
        <dbReference type="ARBA" id="ARBA00022679"/>
    </source>
</evidence>
<dbReference type="GO" id="GO:0005737">
    <property type="term" value="C:cytoplasm"/>
    <property type="evidence" value="ECO:0007669"/>
    <property type="project" value="TreeGrafter"/>
</dbReference>
<sequence>MVIKLFGGSTSTCTTRVATVLHEKKIPFEFHPVDWAKAEHKSAEFKAKQPFGQMPYIDDEGFILYESRAICRYLEDKYPNQGTKLVPSDIRHRALFEQGASIETSNFDAMASPLVYEVVFKAFMGQTADPARVEELKTSLAAKLDVYDEILSKQKYIAGENVTLADLFHLPYGSLLAPAGINLIQERPHVARWFNELQNRPSWQAIKDGVKSSA</sequence>
<evidence type="ECO:0000256" key="2">
    <source>
        <dbReference type="ARBA" id="ARBA00012452"/>
    </source>
</evidence>
<comment type="similarity">
    <text evidence="1">Belongs to the GST superfamily. Phi family.</text>
</comment>
<dbReference type="PANTHER" id="PTHR43900">
    <property type="entry name" value="GLUTATHIONE S-TRANSFERASE RHO"/>
    <property type="match status" value="1"/>
</dbReference>
<evidence type="ECO:0000256" key="1">
    <source>
        <dbReference type="ARBA" id="ARBA00010128"/>
    </source>
</evidence>
<proteinExistence type="inferred from homology"/>
<dbReference type="EMBL" id="JABXXO010000012">
    <property type="protein sequence ID" value="KAF7762470.1"/>
    <property type="molecule type" value="Genomic_DNA"/>
</dbReference>
<dbReference type="SFLD" id="SFLDS00019">
    <property type="entry name" value="Glutathione_Transferase_(cytos"/>
    <property type="match status" value="1"/>
</dbReference>
<dbReference type="EC" id="2.5.1.18" evidence="2"/>
<organism evidence="7 8">
    <name type="scientific">Agaricus bisporus var. burnettii</name>
    <dbReference type="NCBI Taxonomy" id="192524"/>
    <lineage>
        <taxon>Eukaryota</taxon>
        <taxon>Fungi</taxon>
        <taxon>Dikarya</taxon>
        <taxon>Basidiomycota</taxon>
        <taxon>Agaricomycotina</taxon>
        <taxon>Agaricomycetes</taxon>
        <taxon>Agaricomycetidae</taxon>
        <taxon>Agaricales</taxon>
        <taxon>Agaricineae</taxon>
        <taxon>Agaricaceae</taxon>
        <taxon>Agaricus</taxon>
    </lineage>
</organism>
<dbReference type="CDD" id="cd03187">
    <property type="entry name" value="GST_C_Phi"/>
    <property type="match status" value="1"/>
</dbReference>
<gene>
    <name evidence="7" type="ORF">Agabi119p4_9063</name>
</gene>
<dbReference type="SFLD" id="SFLDG00358">
    <property type="entry name" value="Main_(cytGST)"/>
    <property type="match status" value="1"/>
</dbReference>
<dbReference type="Gene3D" id="3.40.30.10">
    <property type="entry name" value="Glutaredoxin"/>
    <property type="match status" value="1"/>
</dbReference>
<dbReference type="SUPFAM" id="SSF47616">
    <property type="entry name" value="GST C-terminal domain-like"/>
    <property type="match status" value="1"/>
</dbReference>
<dbReference type="PROSITE" id="PS50404">
    <property type="entry name" value="GST_NTER"/>
    <property type="match status" value="1"/>
</dbReference>
<dbReference type="InterPro" id="IPR036282">
    <property type="entry name" value="Glutathione-S-Trfase_C_sf"/>
</dbReference>
<feature type="domain" description="GST C-terminal" evidence="6">
    <location>
        <begin position="89"/>
        <end position="214"/>
    </location>
</feature>
<dbReference type="InterPro" id="IPR004045">
    <property type="entry name" value="Glutathione_S-Trfase_N"/>
</dbReference>
<dbReference type="SUPFAM" id="SSF52833">
    <property type="entry name" value="Thioredoxin-like"/>
    <property type="match status" value="1"/>
</dbReference>
<dbReference type="PANTHER" id="PTHR43900:SF3">
    <property type="entry name" value="GLUTATHIONE S-TRANSFERASE RHO"/>
    <property type="match status" value="1"/>
</dbReference>
<dbReference type="GO" id="GO:0009636">
    <property type="term" value="P:response to toxic substance"/>
    <property type="evidence" value="ECO:0007669"/>
    <property type="project" value="UniProtKB-ARBA"/>
</dbReference>
<reference evidence="7 8" key="1">
    <citation type="journal article" name="Sci. Rep.">
        <title>Telomere-to-telomere assembled and centromere annotated genomes of the two main subspecies of the button mushroom Agaricus bisporus reveal especially polymorphic chromosome ends.</title>
        <authorList>
            <person name="Sonnenberg A.S.M."/>
            <person name="Sedaghat-Telgerd N."/>
            <person name="Lavrijssen B."/>
            <person name="Ohm R.A."/>
            <person name="Hendrickx P.M."/>
            <person name="Scholtmeijer K."/>
            <person name="Baars J.J.P."/>
            <person name="van Peer A."/>
        </authorList>
    </citation>
    <scope>NUCLEOTIDE SEQUENCE [LARGE SCALE GENOMIC DNA]</scope>
    <source>
        <strain evidence="7 8">H119_p4</strain>
    </source>
</reference>
<dbReference type="SFLD" id="SFLDG01154">
    <property type="entry name" value="Main.5:_Phi-like"/>
    <property type="match status" value="1"/>
</dbReference>
<evidence type="ECO:0000259" key="6">
    <source>
        <dbReference type="PROSITE" id="PS50405"/>
    </source>
</evidence>
<dbReference type="Pfam" id="PF02798">
    <property type="entry name" value="GST_N"/>
    <property type="match status" value="1"/>
</dbReference>
<evidence type="ECO:0000256" key="4">
    <source>
        <dbReference type="ARBA" id="ARBA00047960"/>
    </source>
</evidence>
<dbReference type="FunFam" id="1.20.1050.10:FF:000004">
    <property type="entry name" value="Glutathione S-transferase F2"/>
    <property type="match status" value="1"/>
</dbReference>
<comment type="catalytic activity">
    <reaction evidence="4">
        <text>RX + glutathione = an S-substituted glutathione + a halide anion + H(+)</text>
        <dbReference type="Rhea" id="RHEA:16437"/>
        <dbReference type="ChEBI" id="CHEBI:15378"/>
        <dbReference type="ChEBI" id="CHEBI:16042"/>
        <dbReference type="ChEBI" id="CHEBI:17792"/>
        <dbReference type="ChEBI" id="CHEBI:57925"/>
        <dbReference type="ChEBI" id="CHEBI:90779"/>
        <dbReference type="EC" id="2.5.1.18"/>
    </reaction>
</comment>
<comment type="caution">
    <text evidence="7">The sequence shown here is derived from an EMBL/GenBank/DDBJ whole genome shotgun (WGS) entry which is preliminary data.</text>
</comment>
<dbReference type="GO" id="GO:0043295">
    <property type="term" value="F:glutathione binding"/>
    <property type="evidence" value="ECO:0007669"/>
    <property type="project" value="TreeGrafter"/>
</dbReference>
<accession>A0A8H7C5L1</accession>
<dbReference type="InterPro" id="IPR040079">
    <property type="entry name" value="Glutathione_S-Trfase"/>
</dbReference>
<dbReference type="GO" id="GO:0004364">
    <property type="term" value="F:glutathione transferase activity"/>
    <property type="evidence" value="ECO:0007669"/>
    <property type="project" value="UniProtKB-EC"/>
</dbReference>
<evidence type="ECO:0000259" key="5">
    <source>
        <dbReference type="PROSITE" id="PS50404"/>
    </source>
</evidence>
<dbReference type="CDD" id="cd03053">
    <property type="entry name" value="GST_N_Phi"/>
    <property type="match status" value="1"/>
</dbReference>